<evidence type="ECO:0000259" key="7">
    <source>
        <dbReference type="PROSITE" id="PS50103"/>
    </source>
</evidence>
<dbReference type="InterPro" id="IPR000571">
    <property type="entry name" value="Znf_CCCH"/>
</dbReference>
<feature type="compositionally biased region" description="Polar residues" evidence="6">
    <location>
        <begin position="62"/>
        <end position="84"/>
    </location>
</feature>
<keyword evidence="3 5" id="KW-0863">Zinc-finger</keyword>
<feature type="domain" description="C3H1-type" evidence="7">
    <location>
        <begin position="95"/>
        <end position="122"/>
    </location>
</feature>
<dbReference type="SUPFAM" id="SSF90229">
    <property type="entry name" value="CCCH zinc finger"/>
    <property type="match status" value="2"/>
</dbReference>
<dbReference type="Proteomes" id="UP000789706">
    <property type="component" value="Unassembled WGS sequence"/>
</dbReference>
<evidence type="ECO:0000256" key="2">
    <source>
        <dbReference type="ARBA" id="ARBA00022737"/>
    </source>
</evidence>
<dbReference type="PROSITE" id="PS50103">
    <property type="entry name" value="ZF_C3H1"/>
    <property type="match status" value="2"/>
</dbReference>
<feature type="region of interest" description="Disordered" evidence="6">
    <location>
        <begin position="346"/>
        <end position="380"/>
    </location>
</feature>
<comment type="caution">
    <text evidence="8">The sequence shown here is derived from an EMBL/GenBank/DDBJ whole genome shotgun (WGS) entry which is preliminary data.</text>
</comment>
<feature type="region of interest" description="Disordered" evidence="6">
    <location>
        <begin position="544"/>
        <end position="593"/>
    </location>
</feature>
<gene>
    <name evidence="8" type="ORF">DEBURN_LOCUS9581</name>
</gene>
<evidence type="ECO:0000256" key="1">
    <source>
        <dbReference type="ARBA" id="ARBA00022723"/>
    </source>
</evidence>
<evidence type="ECO:0000256" key="6">
    <source>
        <dbReference type="SAM" id="MobiDB-lite"/>
    </source>
</evidence>
<sequence length="593" mass="64999">MQNIQATSLPNPPSILSQYTRQIDNNFLNIPSIVTSPSIPTSVSEAFLFNFQEPLTSPISQAISAPVTPTGSGAPGNNQNTTSDGKSNGSKSNSNLAHIPCKFFKSGACTAGKNCVFSHSKEPPSDNYVCKYFLKGNCKFGSKCALSHTLPNERKSSVNVRNGKNGPSRSIIPEIRSPIMTPQNYGQDINEYQPLNSPGVPFARIPISPSEYSTNSRPYSQLTASLNDYNPFSDESNSSNRLRNVAASFNNDRLSAPVNIQGQQRRSLPDIFGLETFGTSPFQPAGTKSLFFPVSYVSDSGALSPTTNPHQQLHSIPEYQQHDESLVDELCNYDYEEYIPASLRDLLTPTERERRRSRQEGSSSSLHPVHADGPHHNYYNSRVDHAHIPYGRSLPTGVSVGLTSNFMNQNDGQHLNTTGFGPNSFFPNNHNVRNITINTNFEEWNDQISPLSPLHPNNVPYSPANYPNEFQSFPGTTPAINIPLPLPHDFHAAASENNLLFRPEVGPISRPNGGTNNGNGRNSPPTDLFSPFMDDEFVFNMENDQAPSQEMSPTKTSETAPKTPLSYSAITKAGLKESGSTPGLSVDSRRYEP</sequence>
<feature type="region of interest" description="Disordered" evidence="6">
    <location>
        <begin position="62"/>
        <end position="91"/>
    </location>
</feature>
<feature type="domain" description="C3H1-type" evidence="7">
    <location>
        <begin position="124"/>
        <end position="151"/>
    </location>
</feature>
<dbReference type="Gene3D" id="4.10.1000.10">
    <property type="entry name" value="Zinc finger, CCCH-type"/>
    <property type="match status" value="2"/>
</dbReference>
<keyword evidence="1 5" id="KW-0479">Metal-binding</keyword>
<evidence type="ECO:0000313" key="9">
    <source>
        <dbReference type="Proteomes" id="UP000789706"/>
    </source>
</evidence>
<feature type="compositionally biased region" description="Polar residues" evidence="6">
    <location>
        <begin position="544"/>
        <end position="569"/>
    </location>
</feature>
<dbReference type="GO" id="GO:0061630">
    <property type="term" value="F:ubiquitin protein ligase activity"/>
    <property type="evidence" value="ECO:0007669"/>
    <property type="project" value="InterPro"/>
</dbReference>
<dbReference type="GO" id="GO:0000209">
    <property type="term" value="P:protein polyubiquitination"/>
    <property type="evidence" value="ECO:0007669"/>
    <property type="project" value="InterPro"/>
</dbReference>
<keyword evidence="2" id="KW-0677">Repeat</keyword>
<feature type="zinc finger region" description="C3H1-type" evidence="5">
    <location>
        <begin position="124"/>
        <end position="151"/>
    </location>
</feature>
<evidence type="ECO:0000313" key="8">
    <source>
        <dbReference type="EMBL" id="CAG8602325.1"/>
    </source>
</evidence>
<dbReference type="Pfam" id="PF18044">
    <property type="entry name" value="zf-CCCH_4"/>
    <property type="match status" value="1"/>
</dbReference>
<feature type="non-terminal residue" evidence="8">
    <location>
        <position position="593"/>
    </location>
</feature>
<dbReference type="InterPro" id="IPR045072">
    <property type="entry name" value="MKRN-like"/>
</dbReference>
<dbReference type="Pfam" id="PF14608">
    <property type="entry name" value="zf-CCCH_2"/>
    <property type="match status" value="1"/>
</dbReference>
<evidence type="ECO:0000256" key="5">
    <source>
        <dbReference type="PROSITE-ProRule" id="PRU00723"/>
    </source>
</evidence>
<dbReference type="InterPro" id="IPR036855">
    <property type="entry name" value="Znf_CCCH_sf"/>
</dbReference>
<dbReference type="PANTHER" id="PTHR11224">
    <property type="entry name" value="MAKORIN-RELATED"/>
    <property type="match status" value="1"/>
</dbReference>
<organism evidence="8 9">
    <name type="scientific">Diversispora eburnea</name>
    <dbReference type="NCBI Taxonomy" id="1213867"/>
    <lineage>
        <taxon>Eukaryota</taxon>
        <taxon>Fungi</taxon>
        <taxon>Fungi incertae sedis</taxon>
        <taxon>Mucoromycota</taxon>
        <taxon>Glomeromycotina</taxon>
        <taxon>Glomeromycetes</taxon>
        <taxon>Diversisporales</taxon>
        <taxon>Diversisporaceae</taxon>
        <taxon>Diversispora</taxon>
    </lineage>
</organism>
<evidence type="ECO:0000256" key="4">
    <source>
        <dbReference type="ARBA" id="ARBA00022833"/>
    </source>
</evidence>
<reference evidence="8" key="1">
    <citation type="submission" date="2021-06" db="EMBL/GenBank/DDBJ databases">
        <authorList>
            <person name="Kallberg Y."/>
            <person name="Tangrot J."/>
            <person name="Rosling A."/>
        </authorList>
    </citation>
    <scope>NUCLEOTIDE SEQUENCE</scope>
    <source>
        <strain evidence="8">AZ414A</strain>
    </source>
</reference>
<keyword evidence="4 5" id="KW-0862">Zinc</keyword>
<dbReference type="AlphaFoldDB" id="A0A9N9CI27"/>
<dbReference type="EMBL" id="CAJVPK010001924">
    <property type="protein sequence ID" value="CAG8602325.1"/>
    <property type="molecule type" value="Genomic_DNA"/>
</dbReference>
<feature type="compositionally biased region" description="Low complexity" evidence="6">
    <location>
        <begin position="509"/>
        <end position="526"/>
    </location>
</feature>
<dbReference type="InterPro" id="IPR041367">
    <property type="entry name" value="Znf-CCCH_4"/>
</dbReference>
<name>A0A9N9CI27_9GLOM</name>
<accession>A0A9N9CI27</accession>
<dbReference type="OrthoDB" id="411372at2759"/>
<feature type="region of interest" description="Disordered" evidence="6">
    <location>
        <begin position="503"/>
        <end position="529"/>
    </location>
</feature>
<dbReference type="GO" id="GO:0008270">
    <property type="term" value="F:zinc ion binding"/>
    <property type="evidence" value="ECO:0007669"/>
    <property type="project" value="UniProtKB-KW"/>
</dbReference>
<dbReference type="PANTHER" id="PTHR11224:SF10">
    <property type="entry name" value="IP09428P-RELATED"/>
    <property type="match status" value="1"/>
</dbReference>
<keyword evidence="9" id="KW-1185">Reference proteome</keyword>
<proteinExistence type="predicted"/>
<protein>
    <submittedName>
        <fullName evidence="8">10392_t:CDS:1</fullName>
    </submittedName>
</protein>
<feature type="zinc finger region" description="C3H1-type" evidence="5">
    <location>
        <begin position="95"/>
        <end position="122"/>
    </location>
</feature>
<evidence type="ECO:0000256" key="3">
    <source>
        <dbReference type="ARBA" id="ARBA00022771"/>
    </source>
</evidence>
<dbReference type="SMART" id="SM00356">
    <property type="entry name" value="ZnF_C3H1"/>
    <property type="match status" value="2"/>
</dbReference>